<dbReference type="EMBL" id="AFWF01000289">
    <property type="protein sequence ID" value="EGU31585.1"/>
    <property type="molecule type" value="Genomic_DNA"/>
</dbReference>
<dbReference type="AlphaFoldDB" id="F9S7C1"/>
<dbReference type="RefSeq" id="WP_006714380.1">
    <property type="nucleotide sequence ID" value="NZ_AFWF01000289.1"/>
</dbReference>
<keyword evidence="1" id="KW-0732">Signal</keyword>
<evidence type="ECO:0000313" key="2">
    <source>
        <dbReference type="EMBL" id="EGU31585.1"/>
    </source>
</evidence>
<name>F9S7C1_9VIBR</name>
<dbReference type="Proteomes" id="UP000004605">
    <property type="component" value="Unassembled WGS sequence"/>
</dbReference>
<feature type="signal peptide" evidence="1">
    <location>
        <begin position="1"/>
        <end position="20"/>
    </location>
</feature>
<evidence type="ECO:0000256" key="1">
    <source>
        <dbReference type="SAM" id="SignalP"/>
    </source>
</evidence>
<protein>
    <submittedName>
        <fullName evidence="2">Uncharacterized protein</fullName>
    </submittedName>
</protein>
<proteinExistence type="predicted"/>
<organism evidence="2 3">
    <name type="scientific">Vibrio ichthyoenteri ATCC 700023</name>
    <dbReference type="NCBI Taxonomy" id="870968"/>
    <lineage>
        <taxon>Bacteria</taxon>
        <taxon>Pseudomonadati</taxon>
        <taxon>Pseudomonadota</taxon>
        <taxon>Gammaproteobacteria</taxon>
        <taxon>Vibrionales</taxon>
        <taxon>Vibrionaceae</taxon>
        <taxon>Vibrio</taxon>
    </lineage>
</organism>
<keyword evidence="3" id="KW-1185">Reference proteome</keyword>
<accession>F9S7C1</accession>
<dbReference type="Pfam" id="PF12060">
    <property type="entry name" value="DUF3541"/>
    <property type="match status" value="1"/>
</dbReference>
<reference evidence="2 3" key="1">
    <citation type="journal article" date="2012" name="Int. J. Syst. Evol. Microbiol.">
        <title>Vibrio caribbeanicus sp. nov., isolated from the marine sponge Scleritoderma cyanea.</title>
        <authorList>
            <person name="Hoffmann M."/>
            <person name="Monday S.R."/>
            <person name="Allard M.W."/>
            <person name="Strain E.A."/>
            <person name="Whittaker P."/>
            <person name="Naum M."/>
            <person name="McCarthy P.J."/>
            <person name="Lopez J.V."/>
            <person name="Fischer M."/>
            <person name="Brown E.W."/>
        </authorList>
    </citation>
    <scope>NUCLEOTIDE SEQUENCE [LARGE SCALE GENOMIC DNA]</scope>
    <source>
        <strain evidence="2 3">ATCC 700023</strain>
    </source>
</reference>
<dbReference type="InterPro" id="IPR021928">
    <property type="entry name" value="DUF3541"/>
</dbReference>
<comment type="caution">
    <text evidence="2">The sequence shown here is derived from an EMBL/GenBank/DDBJ whole genome shotgun (WGS) entry which is preliminary data.</text>
</comment>
<feature type="non-terminal residue" evidence="2">
    <location>
        <position position="76"/>
    </location>
</feature>
<sequence>MRRYLLTLMLGLTLSHSAFADTSENQYKQSADLIRQTYEQQLFTLPAFKEGHYGLRMYRQTLDAKYSAAIWSDLAR</sequence>
<evidence type="ECO:0000313" key="3">
    <source>
        <dbReference type="Proteomes" id="UP000004605"/>
    </source>
</evidence>
<feature type="chain" id="PRO_5003387494" evidence="1">
    <location>
        <begin position="21"/>
        <end position="76"/>
    </location>
</feature>
<gene>
    <name evidence="2" type="ORF">VII00023_02399</name>
</gene>